<reference evidence="3 4" key="1">
    <citation type="submission" date="2020-04" db="EMBL/GenBank/DDBJ databases">
        <title>Azohydromonas sp. isolated from soil.</title>
        <authorList>
            <person name="Dahal R.H."/>
        </authorList>
    </citation>
    <scope>NUCLEOTIDE SEQUENCE [LARGE SCALE GENOMIC DNA]</scope>
    <source>
        <strain evidence="3 4">G-1-1-14</strain>
    </source>
</reference>
<keyword evidence="1" id="KW-0472">Membrane</keyword>
<dbReference type="EMBL" id="JABBFW010000031">
    <property type="protein sequence ID" value="NML18380.1"/>
    <property type="molecule type" value="Genomic_DNA"/>
</dbReference>
<dbReference type="InterPro" id="IPR013424">
    <property type="entry name" value="Ice-binding_C"/>
</dbReference>
<proteinExistence type="predicted"/>
<organism evidence="3 4">
    <name type="scientific">Azohydromonas caseinilytica</name>
    <dbReference type="NCBI Taxonomy" id="2728836"/>
    <lineage>
        <taxon>Bacteria</taxon>
        <taxon>Pseudomonadati</taxon>
        <taxon>Pseudomonadota</taxon>
        <taxon>Betaproteobacteria</taxon>
        <taxon>Burkholderiales</taxon>
        <taxon>Sphaerotilaceae</taxon>
        <taxon>Azohydromonas</taxon>
    </lineage>
</organism>
<evidence type="ECO:0000313" key="4">
    <source>
        <dbReference type="Proteomes" id="UP000574067"/>
    </source>
</evidence>
<evidence type="ECO:0000256" key="1">
    <source>
        <dbReference type="SAM" id="Phobius"/>
    </source>
</evidence>
<name>A0A848FJI8_9BURK</name>
<dbReference type="Proteomes" id="UP000574067">
    <property type="component" value="Unassembled WGS sequence"/>
</dbReference>
<dbReference type="NCBIfam" id="TIGR02913">
    <property type="entry name" value="HAF_rpt"/>
    <property type="match status" value="1"/>
</dbReference>
<evidence type="ECO:0000313" key="3">
    <source>
        <dbReference type="EMBL" id="NML18380.1"/>
    </source>
</evidence>
<feature type="domain" description="Ice-binding protein C-terminal" evidence="2">
    <location>
        <begin position="55"/>
        <end position="79"/>
    </location>
</feature>
<accession>A0A848FJI8</accession>
<keyword evidence="1" id="KW-0812">Transmembrane</keyword>
<comment type="caution">
    <text evidence="3">The sequence shown here is derived from an EMBL/GenBank/DDBJ whole genome shotgun (WGS) entry which is preliminary data.</text>
</comment>
<keyword evidence="1" id="KW-1133">Transmembrane helix</keyword>
<sequence length="85" mass="9301">MVYRDGEGHDLQDLVVTNEPQWQMLFGGNAINDKGQIVGMGRLTDGSVHAFLATPVPEPSTQALLLCGTGFLGMVLYRRQSRRPA</sequence>
<dbReference type="InterPro" id="IPR014262">
    <property type="entry name" value="HAF_rpt"/>
</dbReference>
<gene>
    <name evidence="3" type="ORF">HHL10_25755</name>
</gene>
<keyword evidence="4" id="KW-1185">Reference proteome</keyword>
<dbReference type="RefSeq" id="WP_169163277.1">
    <property type="nucleotide sequence ID" value="NZ_JABBFW010000031.1"/>
</dbReference>
<evidence type="ECO:0000259" key="2">
    <source>
        <dbReference type="Pfam" id="PF07589"/>
    </source>
</evidence>
<dbReference type="AlphaFoldDB" id="A0A848FJI8"/>
<feature type="transmembrane region" description="Helical" evidence="1">
    <location>
        <begin position="60"/>
        <end position="77"/>
    </location>
</feature>
<protein>
    <submittedName>
        <fullName evidence="3">PEP-CTERM sorting domain-containing protein</fullName>
    </submittedName>
</protein>
<dbReference type="Pfam" id="PF07589">
    <property type="entry name" value="PEP-CTERM"/>
    <property type="match status" value="1"/>
</dbReference>
<dbReference type="NCBIfam" id="TIGR02595">
    <property type="entry name" value="PEP_CTERM"/>
    <property type="match status" value="1"/>
</dbReference>